<feature type="domain" description="ATP-dependent helicase/deoxyribonuclease subunit B N-terminal" evidence="1">
    <location>
        <begin position="11"/>
        <end position="198"/>
    </location>
</feature>
<dbReference type="Gene3D" id="3.40.50.300">
    <property type="entry name" value="P-loop containing nucleotide triphosphate hydrolases"/>
    <property type="match status" value="1"/>
</dbReference>
<accession>A0A853JPK9</accession>
<dbReference type="SUPFAM" id="SSF52540">
    <property type="entry name" value="P-loop containing nucleoside triphosphate hydrolases"/>
    <property type="match status" value="1"/>
</dbReference>
<organism evidence="2 3">
    <name type="scientific">Eubacterium callanderi</name>
    <dbReference type="NCBI Taxonomy" id="53442"/>
    <lineage>
        <taxon>Bacteria</taxon>
        <taxon>Bacillati</taxon>
        <taxon>Bacillota</taxon>
        <taxon>Clostridia</taxon>
        <taxon>Eubacteriales</taxon>
        <taxon>Eubacteriaceae</taxon>
        <taxon>Eubacterium</taxon>
    </lineage>
</organism>
<proteinExistence type="predicted"/>
<evidence type="ECO:0000313" key="2">
    <source>
        <dbReference type="EMBL" id="NZA38438.1"/>
    </source>
</evidence>
<dbReference type="RefSeq" id="WP_180493392.1">
    <property type="nucleotide sequence ID" value="NZ_JACCKS010000010.1"/>
</dbReference>
<dbReference type="EMBL" id="JACCKS010000010">
    <property type="protein sequence ID" value="NZA38438.1"/>
    <property type="molecule type" value="Genomic_DNA"/>
</dbReference>
<evidence type="ECO:0000313" key="3">
    <source>
        <dbReference type="Proteomes" id="UP000586254"/>
    </source>
</evidence>
<dbReference type="Pfam" id="PF21445">
    <property type="entry name" value="ADDB_N"/>
    <property type="match status" value="1"/>
</dbReference>
<name>A0A853JPK9_9FIRM</name>
<gene>
    <name evidence="2" type="ORF">H0N91_09880</name>
</gene>
<protein>
    <recommendedName>
        <fullName evidence="1">ATP-dependent helicase/deoxyribonuclease subunit B N-terminal domain-containing protein</fullName>
    </recommendedName>
</protein>
<dbReference type="InterPro" id="IPR027417">
    <property type="entry name" value="P-loop_NTPase"/>
</dbReference>
<evidence type="ECO:0000259" key="1">
    <source>
        <dbReference type="Pfam" id="PF21445"/>
    </source>
</evidence>
<dbReference type="Proteomes" id="UP000586254">
    <property type="component" value="Unassembled WGS sequence"/>
</dbReference>
<comment type="caution">
    <text evidence="2">The sequence shown here is derived from an EMBL/GenBank/DDBJ whole genome shotgun (WGS) entry which is preliminary data.</text>
</comment>
<dbReference type="InterPro" id="IPR049035">
    <property type="entry name" value="ADDB_N"/>
</dbReference>
<sequence length="199" mass="22684">MRIRVIVGREGRLHINKSDYIYEEIGARLQRGRSKMYLVVPEQFTLGAERELMAYNRLPGLLGADVLSFKRLEYRVLSEVGGIAKTFVDEHGKQMLLQKSIREVQKELSVYRRSAGKLGFLENICAFISELKQSEITPEDLETAESEVGEGRILSQKLKDIRKIYGAYTKLLGGERIDGDDRAKLLCAQIPKSDYLERS</sequence>
<reference evidence="2 3" key="1">
    <citation type="submission" date="2020-07" db="EMBL/GenBank/DDBJ databases">
        <title>Organ Donor 1.</title>
        <authorList>
            <person name="Marsh A.J."/>
            <person name="Azcarate-Peril M.A."/>
        </authorList>
    </citation>
    <scope>NUCLEOTIDE SEQUENCE [LARGE SCALE GENOMIC DNA]</scope>
    <source>
        <strain evidence="2 3">AMC0717</strain>
    </source>
</reference>
<dbReference type="AlphaFoldDB" id="A0A853JPK9"/>